<keyword evidence="1" id="KW-0812">Transmembrane</keyword>
<gene>
    <name evidence="2" type="ORF">C4544_05220</name>
</gene>
<protein>
    <submittedName>
        <fullName evidence="2">Uncharacterized protein</fullName>
    </submittedName>
</protein>
<feature type="transmembrane region" description="Helical" evidence="1">
    <location>
        <begin position="7"/>
        <end position="28"/>
    </location>
</feature>
<dbReference type="EMBL" id="QZJW01000046">
    <property type="protein sequence ID" value="RJO60397.1"/>
    <property type="molecule type" value="Genomic_DNA"/>
</dbReference>
<comment type="caution">
    <text evidence="2">The sequence shown here is derived from an EMBL/GenBank/DDBJ whole genome shotgun (WGS) entry which is preliminary data.</text>
</comment>
<name>A0A419DBE8_9BACT</name>
<keyword evidence="1" id="KW-0472">Membrane</keyword>
<dbReference type="AlphaFoldDB" id="A0A419DBE8"/>
<proteinExistence type="predicted"/>
<keyword evidence="1" id="KW-1133">Transmembrane helix</keyword>
<accession>A0A419DBE8</accession>
<sequence length="81" mass="8917">MKGAITISIATALGIGIPIVMTLSGFFISQVKEVNQEVQEVKKDTSRQGERISAVESTTANIDKRLDRIESKLDQVISQKR</sequence>
<dbReference type="Proteomes" id="UP000285655">
    <property type="component" value="Unassembled WGS sequence"/>
</dbReference>
<evidence type="ECO:0000313" key="2">
    <source>
        <dbReference type="EMBL" id="RJO60397.1"/>
    </source>
</evidence>
<evidence type="ECO:0000256" key="1">
    <source>
        <dbReference type="SAM" id="Phobius"/>
    </source>
</evidence>
<organism evidence="2 3">
    <name type="scientific">candidate division WS5 bacterium</name>
    <dbReference type="NCBI Taxonomy" id="2093353"/>
    <lineage>
        <taxon>Bacteria</taxon>
        <taxon>candidate division WS5</taxon>
    </lineage>
</organism>
<evidence type="ECO:0000313" key="3">
    <source>
        <dbReference type="Proteomes" id="UP000285655"/>
    </source>
</evidence>
<reference evidence="2 3" key="1">
    <citation type="journal article" date="2017" name="ISME J.">
        <title>Energy and carbon metabolisms in a deep terrestrial subsurface fluid microbial community.</title>
        <authorList>
            <person name="Momper L."/>
            <person name="Jungbluth S.P."/>
            <person name="Lee M.D."/>
            <person name="Amend J.P."/>
        </authorList>
    </citation>
    <scope>NUCLEOTIDE SEQUENCE [LARGE SCALE GENOMIC DNA]</scope>
    <source>
        <strain evidence="2">SURF_29</strain>
    </source>
</reference>